<dbReference type="Proteomes" id="UP000223296">
    <property type="component" value="Unassembled WGS sequence"/>
</dbReference>
<evidence type="ECO:0000313" key="1">
    <source>
        <dbReference type="EMBL" id="PHJ36287.1"/>
    </source>
</evidence>
<organism evidence="1 2">
    <name type="scientific">Neisseria gonorrhoeae 3502</name>
    <dbReference type="NCBI Taxonomy" id="1193404"/>
    <lineage>
        <taxon>Bacteria</taxon>
        <taxon>Pseudomonadati</taxon>
        <taxon>Pseudomonadota</taxon>
        <taxon>Betaproteobacteria</taxon>
        <taxon>Neisseriales</taxon>
        <taxon>Neisseriaceae</taxon>
        <taxon>Neisseria</taxon>
    </lineage>
</organism>
<protein>
    <submittedName>
        <fullName evidence="1">ABC transporter substrate-binding protein</fullName>
    </submittedName>
</protein>
<name>A0AA44UAE6_NEIGO</name>
<dbReference type="AlphaFoldDB" id="A0AA44UAE6"/>
<reference evidence="1 2" key="1">
    <citation type="submission" date="2013-08" db="EMBL/GenBank/DDBJ databases">
        <authorList>
            <person name="Trees D."/>
        </authorList>
    </citation>
    <scope>NUCLEOTIDE SEQUENCE [LARGE SCALE GENOMIC DNA]</scope>
    <source>
        <strain evidence="1 2">3502</strain>
    </source>
</reference>
<gene>
    <name evidence="1" type="ORF">N776_07525</name>
</gene>
<comment type="caution">
    <text evidence="1">The sequence shown here is derived from an EMBL/GenBank/DDBJ whole genome shotgun (WGS) entry which is preliminary data.</text>
</comment>
<evidence type="ECO:0000313" key="2">
    <source>
        <dbReference type="Proteomes" id="UP000223296"/>
    </source>
</evidence>
<dbReference type="EMBL" id="AVBE01000002">
    <property type="protein sequence ID" value="PHJ36287.1"/>
    <property type="molecule type" value="Genomic_DNA"/>
</dbReference>
<sequence>MPTAKPLTRALPLNGGITRRMGETCKRFGKNRKGGAAAFVRLLQAQAYGFLCAALP</sequence>
<accession>A0AA44UAE6</accession>
<proteinExistence type="predicted"/>